<proteinExistence type="predicted"/>
<reference evidence="2" key="1">
    <citation type="journal article" date="2008" name="Nat. Genet.">
        <title>The Pristionchus pacificus genome provides a unique perspective on nematode lifestyle and parasitism.</title>
        <authorList>
            <person name="Dieterich C."/>
            <person name="Clifton S.W."/>
            <person name="Schuster L.N."/>
            <person name="Chinwalla A."/>
            <person name="Delehaunty K."/>
            <person name="Dinkelacker I."/>
            <person name="Fulton L."/>
            <person name="Fulton R."/>
            <person name="Godfrey J."/>
            <person name="Minx P."/>
            <person name="Mitreva M."/>
            <person name="Roeseler W."/>
            <person name="Tian H."/>
            <person name="Witte H."/>
            <person name="Yang S.P."/>
            <person name="Wilson R.K."/>
            <person name="Sommer R.J."/>
        </authorList>
    </citation>
    <scope>NUCLEOTIDE SEQUENCE [LARGE SCALE GENOMIC DNA]</scope>
    <source>
        <strain evidence="2">PS312</strain>
    </source>
</reference>
<dbReference type="EnsemblMetazoa" id="PPA21584.1">
    <property type="protein sequence ID" value="PPA21584.1"/>
    <property type="gene ID" value="WBGene00111138"/>
</dbReference>
<evidence type="ECO:0000313" key="1">
    <source>
        <dbReference type="EnsemblMetazoa" id="PPA21584.1"/>
    </source>
</evidence>
<evidence type="ECO:0000313" key="2">
    <source>
        <dbReference type="Proteomes" id="UP000005239"/>
    </source>
</evidence>
<name>A0A2A6C3V8_PRIPA</name>
<reference evidence="1" key="2">
    <citation type="submission" date="2022-06" db="UniProtKB">
        <authorList>
            <consortium name="EnsemblMetazoa"/>
        </authorList>
    </citation>
    <scope>IDENTIFICATION</scope>
    <source>
        <strain evidence="1">PS312</strain>
    </source>
</reference>
<accession>A0A2A6C3V8</accession>
<protein>
    <submittedName>
        <fullName evidence="1">Str-97</fullName>
    </submittedName>
</protein>
<dbReference type="Pfam" id="PF10326">
    <property type="entry name" value="7TM_GPCR_Str"/>
    <property type="match status" value="1"/>
</dbReference>
<organism evidence="1 2">
    <name type="scientific">Pristionchus pacificus</name>
    <name type="common">Parasitic nematode worm</name>
    <dbReference type="NCBI Taxonomy" id="54126"/>
    <lineage>
        <taxon>Eukaryota</taxon>
        <taxon>Metazoa</taxon>
        <taxon>Ecdysozoa</taxon>
        <taxon>Nematoda</taxon>
        <taxon>Chromadorea</taxon>
        <taxon>Rhabditida</taxon>
        <taxon>Rhabditina</taxon>
        <taxon>Diplogasteromorpha</taxon>
        <taxon>Diplogasteroidea</taxon>
        <taxon>Neodiplogasteridae</taxon>
        <taxon>Pristionchus</taxon>
    </lineage>
</organism>
<dbReference type="AlphaFoldDB" id="A0A2A6C3V8"/>
<dbReference type="SUPFAM" id="SSF81321">
    <property type="entry name" value="Family A G protein-coupled receptor-like"/>
    <property type="match status" value="1"/>
</dbReference>
<sequence length="773" mass="87523">MFLLQIVILPSSVLYLFATAFSEEDQRFLGLDEGQVLHFPSAFNASLVTPTEWQLVTTTLTFGAHESECFREGVKRMILGEFCRSGERKRRRISWIGLKTALGIGVSRASGRATDIPLLWAVKKGGMNTWKLLKNGWSNKWNVISWTANTALDAYSWYSLRQSINQLQENMSKGLNSSSNSLSALDESILCDRQIQLERTKWTLMTSGGYMIPELSSVRFDKKIVDTTKAKVLSCSEENGELAVTMAEAKMLRQASDSQQMYDEIMTAVTMEDGSMLVSSRKNYIVELNGTKTYVKECVPDDSGLTVLCERLHDSESIPQYKVPVNSRERILWMLELRDAMIVVTNAKKLLYREVDGTDYGETIMKPNLLIRCKAGEVFSFGQDKVKCTTRQRRNLAVRSQEVMATGAKPYIANLSSLVKAVEGRIEERKESFFGNLLGNTFILVSRIEMKINNELRFNRSLGSYKQLLTVFAAYDMYLSALHGVVKPKVFIVGTTFGCVTDFEDRVGDWGKTFEKNSTQKVISLTCSCFTIPFALIIVHFLYRYWAIRSPHLIYLFSKKNCIAAIAFYLAGAFIMWYLLALYGTTGEGKEPGKYILIAESFRRFGRTIKEGWLIMNHWENGEFNSRVIGTLISVDLVMIISFSIATTLGSLTFHHIKRAEKISVKTQNLQWKLLVAVCAQTFVPLVLVYIPYACVLNFPFFGIPPFLSIDELIIVFLACFPAWDAVIMIAMMKDYRMGLIGIVRKKKNSVQPKELWKKVASMVVPRTSLSLT</sequence>
<dbReference type="Gene3D" id="1.20.1070.10">
    <property type="entry name" value="Rhodopsin 7-helix transmembrane proteins"/>
    <property type="match status" value="1"/>
</dbReference>
<dbReference type="PANTHER" id="PTHR22943">
    <property type="entry name" value="7-TRANSMEMBRANE DOMAIN RECEPTOR C.ELEGANS"/>
    <property type="match status" value="1"/>
</dbReference>
<keyword evidence="2" id="KW-1185">Reference proteome</keyword>
<dbReference type="InterPro" id="IPR019428">
    <property type="entry name" value="7TM_GPCR_serpentine_rcpt_Str"/>
</dbReference>
<accession>A0A8R1YFD4</accession>
<dbReference type="PANTHER" id="PTHR22943:SF248">
    <property type="entry name" value="SEVEN TM RECEPTOR"/>
    <property type="match status" value="1"/>
</dbReference>
<dbReference type="Proteomes" id="UP000005239">
    <property type="component" value="Unassembled WGS sequence"/>
</dbReference>
<gene>
    <name evidence="1" type="primary">WBGene00111138</name>
</gene>